<evidence type="ECO:0000313" key="2">
    <source>
        <dbReference type="EMBL" id="UYM18738.1"/>
    </source>
</evidence>
<dbReference type="EMBL" id="CP103300">
    <property type="protein sequence ID" value="UYM18738.1"/>
    <property type="molecule type" value="Genomic_DNA"/>
</dbReference>
<evidence type="ECO:0000256" key="1">
    <source>
        <dbReference type="SAM" id="Coils"/>
    </source>
</evidence>
<reference evidence="2" key="1">
    <citation type="submission" date="2022-10" db="EMBL/GenBank/DDBJ databases">
        <title>Completed Genome Sequence of two octocoral isolated bacterium, Endozoicomonas euniceicola EF212T and Endozoicomonas gorgoniicola PS125T.</title>
        <authorList>
            <person name="Chiou Y.-J."/>
            <person name="Chen Y.-H."/>
        </authorList>
    </citation>
    <scope>NUCLEOTIDE SEQUENCE</scope>
    <source>
        <strain evidence="2">EF212</strain>
    </source>
</reference>
<keyword evidence="1" id="KW-0175">Coiled coil</keyword>
<dbReference type="Proteomes" id="UP001163255">
    <property type="component" value="Chromosome"/>
</dbReference>
<sequence>MSVEYQVRSLWAKNIQKEEELKYLRDLLKKAEEELRLCQKQLAKDAADTLLALHDQRGADFAPDQVSANTAPEVMRSLQMQ</sequence>
<protein>
    <submittedName>
        <fullName evidence="2">Uncharacterized protein</fullName>
    </submittedName>
</protein>
<gene>
    <name evidence="2" type="ORF">NX720_12805</name>
</gene>
<proteinExistence type="predicted"/>
<accession>A0ABY6H120</accession>
<dbReference type="RefSeq" id="WP_262601483.1">
    <property type="nucleotide sequence ID" value="NZ_CP103300.1"/>
</dbReference>
<organism evidence="2 3">
    <name type="scientific">Endozoicomonas euniceicola</name>
    <dbReference type="NCBI Taxonomy" id="1234143"/>
    <lineage>
        <taxon>Bacteria</taxon>
        <taxon>Pseudomonadati</taxon>
        <taxon>Pseudomonadota</taxon>
        <taxon>Gammaproteobacteria</taxon>
        <taxon>Oceanospirillales</taxon>
        <taxon>Endozoicomonadaceae</taxon>
        <taxon>Endozoicomonas</taxon>
    </lineage>
</organism>
<feature type="coiled-coil region" evidence="1">
    <location>
        <begin position="14"/>
        <end position="48"/>
    </location>
</feature>
<evidence type="ECO:0000313" key="3">
    <source>
        <dbReference type="Proteomes" id="UP001163255"/>
    </source>
</evidence>
<name>A0ABY6H120_9GAMM</name>
<keyword evidence="3" id="KW-1185">Reference proteome</keyword>